<sequence length="87" mass="10196">MRRNNCEKALRADTLDLEQGEARRDGYTGVLPYLYGVFRSVRRRWGFQKLGMDEQQPFGFLNRRFRIAGLAVMFSRKGKKTARLHAD</sequence>
<name>A0A200R812_MACCD</name>
<accession>A0A200R812</accession>
<reference evidence="1 2" key="1">
    <citation type="journal article" date="2017" name="Mol. Plant">
        <title>The Genome of Medicinal Plant Macleaya cordata Provides New Insights into Benzylisoquinoline Alkaloids Metabolism.</title>
        <authorList>
            <person name="Liu X."/>
            <person name="Liu Y."/>
            <person name="Huang P."/>
            <person name="Ma Y."/>
            <person name="Qing Z."/>
            <person name="Tang Q."/>
            <person name="Cao H."/>
            <person name="Cheng P."/>
            <person name="Zheng Y."/>
            <person name="Yuan Z."/>
            <person name="Zhou Y."/>
            <person name="Liu J."/>
            <person name="Tang Z."/>
            <person name="Zhuo Y."/>
            <person name="Zhang Y."/>
            <person name="Yu L."/>
            <person name="Huang J."/>
            <person name="Yang P."/>
            <person name="Peng Q."/>
            <person name="Zhang J."/>
            <person name="Jiang W."/>
            <person name="Zhang Z."/>
            <person name="Lin K."/>
            <person name="Ro D.K."/>
            <person name="Chen X."/>
            <person name="Xiong X."/>
            <person name="Shang Y."/>
            <person name="Huang S."/>
            <person name="Zeng J."/>
        </authorList>
    </citation>
    <scope>NUCLEOTIDE SEQUENCE [LARGE SCALE GENOMIC DNA]</scope>
    <source>
        <strain evidence="2">cv. BLH2017</strain>
        <tissue evidence="1">Root</tissue>
    </source>
</reference>
<keyword evidence="2" id="KW-1185">Reference proteome</keyword>
<dbReference type="EMBL" id="MVGT01000385">
    <property type="protein sequence ID" value="OVA18857.1"/>
    <property type="molecule type" value="Genomic_DNA"/>
</dbReference>
<dbReference type="Proteomes" id="UP000195402">
    <property type="component" value="Unassembled WGS sequence"/>
</dbReference>
<gene>
    <name evidence="1" type="ORF">BVC80_8807g13</name>
</gene>
<evidence type="ECO:0000313" key="1">
    <source>
        <dbReference type="EMBL" id="OVA18857.1"/>
    </source>
</evidence>
<comment type="caution">
    <text evidence="1">The sequence shown here is derived from an EMBL/GenBank/DDBJ whole genome shotgun (WGS) entry which is preliminary data.</text>
</comment>
<dbReference type="AlphaFoldDB" id="A0A200R812"/>
<protein>
    <submittedName>
        <fullName evidence="1">Uncharacterized protein</fullName>
    </submittedName>
</protein>
<dbReference type="OrthoDB" id="10441949at2759"/>
<proteinExistence type="predicted"/>
<dbReference type="InParanoid" id="A0A200R812"/>
<evidence type="ECO:0000313" key="2">
    <source>
        <dbReference type="Proteomes" id="UP000195402"/>
    </source>
</evidence>
<organism evidence="1 2">
    <name type="scientific">Macleaya cordata</name>
    <name type="common">Five-seeded plume-poppy</name>
    <name type="synonym">Bocconia cordata</name>
    <dbReference type="NCBI Taxonomy" id="56857"/>
    <lineage>
        <taxon>Eukaryota</taxon>
        <taxon>Viridiplantae</taxon>
        <taxon>Streptophyta</taxon>
        <taxon>Embryophyta</taxon>
        <taxon>Tracheophyta</taxon>
        <taxon>Spermatophyta</taxon>
        <taxon>Magnoliopsida</taxon>
        <taxon>Ranunculales</taxon>
        <taxon>Papaveraceae</taxon>
        <taxon>Papaveroideae</taxon>
        <taxon>Macleaya</taxon>
    </lineage>
</organism>